<sequence length="144" mass="16731">MLYKFNTDSVKHASAALLLYAMYRSRNKNSPLNGLETWDRFNSYIRGACLKSSTTAEFMQKFCRAAKIDSVKPRYLSTDGPVLMPGTGELIMSDAIKDYRIPIIEDNSLLRIMSDESIYLCMLVRDRIQREKMEYKEEEAEYED</sequence>
<reference evidence="1" key="1">
    <citation type="journal article" date="2021" name="Proc. Natl. Acad. Sci. U.S.A.">
        <title>A Catalog of Tens of Thousands of Viruses from Human Metagenomes Reveals Hidden Associations with Chronic Diseases.</title>
        <authorList>
            <person name="Tisza M.J."/>
            <person name="Buck C.B."/>
        </authorList>
    </citation>
    <scope>NUCLEOTIDE SEQUENCE</scope>
    <source>
        <strain evidence="1">Ct91l7</strain>
    </source>
</reference>
<evidence type="ECO:0000313" key="1">
    <source>
        <dbReference type="EMBL" id="DAD86850.1"/>
    </source>
</evidence>
<protein>
    <submittedName>
        <fullName evidence="1">Dehydroquinase class II</fullName>
    </submittedName>
</protein>
<organism evidence="1">
    <name type="scientific">Siphoviridae sp. ct91l7</name>
    <dbReference type="NCBI Taxonomy" id="2826173"/>
    <lineage>
        <taxon>Viruses</taxon>
        <taxon>Duplodnaviria</taxon>
        <taxon>Heunggongvirae</taxon>
        <taxon>Uroviricota</taxon>
        <taxon>Caudoviricetes</taxon>
    </lineage>
</organism>
<proteinExistence type="predicted"/>
<dbReference type="EMBL" id="BK015008">
    <property type="protein sequence ID" value="DAD86850.1"/>
    <property type="molecule type" value="Genomic_DNA"/>
</dbReference>
<name>A0A8S5MXU3_9CAUD</name>
<accession>A0A8S5MXU3</accession>